<gene>
    <name evidence="5" type="ORF">ACFSJ0_03555</name>
</gene>
<evidence type="ECO:0000259" key="4">
    <source>
        <dbReference type="Pfam" id="PF16640"/>
    </source>
</evidence>
<evidence type="ECO:0000313" key="5">
    <source>
        <dbReference type="EMBL" id="MFD1536095.1"/>
    </source>
</evidence>
<reference evidence="6" key="1">
    <citation type="journal article" date="2019" name="Int. J. Syst. Evol. Microbiol.">
        <title>The Global Catalogue of Microorganisms (GCM) 10K type strain sequencing project: providing services to taxonomists for standard genome sequencing and annotation.</title>
        <authorList>
            <consortium name="The Broad Institute Genomics Platform"/>
            <consortium name="The Broad Institute Genome Sequencing Center for Infectious Disease"/>
            <person name="Wu L."/>
            <person name="Ma J."/>
        </authorList>
    </citation>
    <scope>NUCLEOTIDE SEQUENCE [LARGE SCALE GENOMIC DNA]</scope>
    <source>
        <strain evidence="6">CGMCC 1.15399</strain>
    </source>
</reference>
<dbReference type="InterPro" id="IPR021884">
    <property type="entry name" value="Ice-bd_prot"/>
</dbReference>
<name>A0ABW4G052_9ACTN</name>
<evidence type="ECO:0000313" key="6">
    <source>
        <dbReference type="Proteomes" id="UP001597097"/>
    </source>
</evidence>
<dbReference type="Pfam" id="PF16640">
    <property type="entry name" value="Big_3_5"/>
    <property type="match status" value="1"/>
</dbReference>
<keyword evidence="3" id="KW-0472">Membrane</keyword>
<protein>
    <submittedName>
        <fullName evidence="5">Ice-binding family protein</fullName>
    </submittedName>
</protein>
<proteinExistence type="inferred from homology"/>
<dbReference type="RefSeq" id="WP_219533831.1">
    <property type="nucleotide sequence ID" value="NZ_JAHKRM010000019.1"/>
</dbReference>
<feature type="transmembrane region" description="Helical" evidence="3">
    <location>
        <begin position="16"/>
        <end position="34"/>
    </location>
</feature>
<keyword evidence="3" id="KW-0812">Transmembrane</keyword>
<keyword evidence="3" id="KW-1133">Transmembrane helix</keyword>
<evidence type="ECO:0000256" key="2">
    <source>
        <dbReference type="ARBA" id="ARBA00022729"/>
    </source>
</evidence>
<feature type="domain" description="Bacterial Ig-like" evidence="4">
    <location>
        <begin position="257"/>
        <end position="334"/>
    </location>
</feature>
<evidence type="ECO:0000256" key="1">
    <source>
        <dbReference type="ARBA" id="ARBA00005445"/>
    </source>
</evidence>
<sequence>MTNINFSRLWGNAGRLWMGVIAAVALVVGVLVTLTEGASATRPVDIGDAESYGVVAGVSVNNTNLTTVTGDLGISPAKTLTGFPPGTINGDRQLGNATAAAVKADVVAAYNDIAGRTADATVAAQLGGTTKGPGLYDSAGGGFAINGTLVLDAQGDPDAIFIFRADTLTTTRVSNISLVRGAQADNVFWQLSDTASLGIYSTFRGNVLAQRTVTVNFGASVDGRIFSLNGSVNTTGTDSIPATHIAIPNDPPTATTLTSSRNPSQRGQPVTFTATVVAVSGQLIPAGEVVFKDGSTALGSVFLNRTGRAVFTTSSLDRGQHRIVAVYLGGDTFDHEAMIHHAPSKSDPVLQIIN</sequence>
<dbReference type="InterPro" id="IPR032109">
    <property type="entry name" value="Big_3_5"/>
</dbReference>
<accession>A0ABW4G052</accession>
<comment type="similarity">
    <text evidence="1">Belongs to the ice-binding protein family.</text>
</comment>
<evidence type="ECO:0000256" key="3">
    <source>
        <dbReference type="SAM" id="Phobius"/>
    </source>
</evidence>
<keyword evidence="6" id="KW-1185">Reference proteome</keyword>
<dbReference type="Pfam" id="PF11999">
    <property type="entry name" value="Ice_binding"/>
    <property type="match status" value="1"/>
</dbReference>
<dbReference type="Proteomes" id="UP001597097">
    <property type="component" value="Unassembled WGS sequence"/>
</dbReference>
<organism evidence="5 6">
    <name type="scientific">Nonomuraea guangzhouensis</name>
    <dbReference type="NCBI Taxonomy" id="1291555"/>
    <lineage>
        <taxon>Bacteria</taxon>
        <taxon>Bacillati</taxon>
        <taxon>Actinomycetota</taxon>
        <taxon>Actinomycetes</taxon>
        <taxon>Streptosporangiales</taxon>
        <taxon>Streptosporangiaceae</taxon>
        <taxon>Nonomuraea</taxon>
    </lineage>
</organism>
<keyword evidence="2" id="KW-0732">Signal</keyword>
<comment type="caution">
    <text evidence="5">The sequence shown here is derived from an EMBL/GenBank/DDBJ whole genome shotgun (WGS) entry which is preliminary data.</text>
</comment>
<dbReference type="EMBL" id="JBHUCM010000005">
    <property type="protein sequence ID" value="MFD1536095.1"/>
    <property type="molecule type" value="Genomic_DNA"/>
</dbReference>